<keyword evidence="2" id="KW-1185">Reference proteome</keyword>
<dbReference type="Pfam" id="PF08780">
    <property type="entry name" value="NTase_sub_bind"/>
    <property type="match status" value="1"/>
</dbReference>
<accession>A0A1R3VP28</accession>
<dbReference type="GO" id="GO:0016740">
    <property type="term" value="F:transferase activity"/>
    <property type="evidence" value="ECO:0007669"/>
    <property type="project" value="UniProtKB-KW"/>
</dbReference>
<dbReference type="Proteomes" id="UP000223759">
    <property type="component" value="Unassembled WGS sequence"/>
</dbReference>
<evidence type="ECO:0000313" key="1">
    <source>
        <dbReference type="EMBL" id="SIT65705.1"/>
    </source>
</evidence>
<dbReference type="AlphaFoldDB" id="A0A1R3VP28"/>
<sequence>MSELDIRWKQRLHNYELALARLREAVDLSRTRPLSNLEQQGMIQAFEFTHELAWNVMKDYLAYQGSPDIAGSRDAARAAFAQGLVTDGEGWMEMIKSRNQTSHTYNQAVADAITGLIINRYAPLFDDFLTTMKSRSKSS</sequence>
<dbReference type="NCBIfam" id="TIGR01987">
    <property type="entry name" value="HI0074"/>
    <property type="match status" value="1"/>
</dbReference>
<reference evidence="1 2" key="1">
    <citation type="submission" date="2017-01" db="EMBL/GenBank/DDBJ databases">
        <authorList>
            <person name="Mah S.A."/>
            <person name="Swanson W.J."/>
            <person name="Moy G.W."/>
            <person name="Vacquier V.D."/>
        </authorList>
    </citation>
    <scope>NUCLEOTIDE SEQUENCE [LARGE SCALE GENOMIC DNA]</scope>
    <source>
        <strain evidence="1 2">M9</strain>
    </source>
</reference>
<dbReference type="SUPFAM" id="SSF81593">
    <property type="entry name" value="Nucleotidyltransferase substrate binding subunit/domain"/>
    <property type="match status" value="1"/>
</dbReference>
<dbReference type="RefSeq" id="WP_076754111.1">
    <property type="nucleotide sequence ID" value="NZ_CP023018.1"/>
</dbReference>
<gene>
    <name evidence="1" type="ORF">SAMN05216526_0155</name>
</gene>
<protein>
    <submittedName>
        <fullName evidence="1">Nucleotidyltransferase substrate binding protein, HI0074 family</fullName>
    </submittedName>
</protein>
<organism evidence="1 2">
    <name type="scientific">Ectothiorhodosinus mongolicus</name>
    <dbReference type="NCBI Taxonomy" id="233100"/>
    <lineage>
        <taxon>Bacteria</taxon>
        <taxon>Pseudomonadati</taxon>
        <taxon>Pseudomonadota</taxon>
        <taxon>Gammaproteobacteria</taxon>
        <taxon>Chromatiales</taxon>
        <taxon>Ectothiorhodospiraceae</taxon>
        <taxon>Ectothiorhodosinus</taxon>
    </lineage>
</organism>
<proteinExistence type="predicted"/>
<dbReference type="STRING" id="233100.SAMN05216526_0155"/>
<dbReference type="EMBL" id="FTPK01000001">
    <property type="protein sequence ID" value="SIT65705.1"/>
    <property type="molecule type" value="Genomic_DNA"/>
</dbReference>
<keyword evidence="1" id="KW-0808">Transferase</keyword>
<dbReference type="Gene3D" id="1.20.120.330">
    <property type="entry name" value="Nucleotidyltransferases domain 2"/>
    <property type="match status" value="1"/>
</dbReference>
<dbReference type="InterPro" id="IPR010235">
    <property type="entry name" value="HepT"/>
</dbReference>
<dbReference type="OrthoDB" id="9810452at2"/>
<evidence type="ECO:0000313" key="2">
    <source>
        <dbReference type="Proteomes" id="UP000223759"/>
    </source>
</evidence>
<name>A0A1R3VP28_9GAMM</name>